<dbReference type="RefSeq" id="WP_126618015.1">
    <property type="nucleotide sequence ID" value="NZ_CP034562.1"/>
</dbReference>
<dbReference type="Gene3D" id="3.40.50.150">
    <property type="entry name" value="Vaccinia Virus protein VP39"/>
    <property type="match status" value="1"/>
</dbReference>
<dbReference type="PROSITE" id="PS51625">
    <property type="entry name" value="SAM_MT_TRMB"/>
    <property type="match status" value="1"/>
</dbReference>
<keyword evidence="4 7" id="KW-0808">Transferase</keyword>
<dbReference type="SUPFAM" id="SSF53335">
    <property type="entry name" value="S-adenosyl-L-methionine-dependent methyltransferases"/>
    <property type="match status" value="1"/>
</dbReference>
<feature type="binding site" evidence="7">
    <location>
        <position position="157"/>
    </location>
    <ligand>
        <name>substrate</name>
    </ligand>
</feature>
<evidence type="ECO:0000313" key="8">
    <source>
        <dbReference type="EMBL" id="AZQ64382.1"/>
    </source>
</evidence>
<name>A0A3Q9FPV0_9BACT</name>
<organism evidence="8 9">
    <name type="scientific">Flammeovirga pectinis</name>
    <dbReference type="NCBI Taxonomy" id="2494373"/>
    <lineage>
        <taxon>Bacteria</taxon>
        <taxon>Pseudomonadati</taxon>
        <taxon>Bacteroidota</taxon>
        <taxon>Cytophagia</taxon>
        <taxon>Cytophagales</taxon>
        <taxon>Flammeovirgaceae</taxon>
        <taxon>Flammeovirga</taxon>
    </lineage>
</organism>
<comment type="caution">
    <text evidence="7">Lacks conserved residue(s) required for the propagation of feature annotation.</text>
</comment>
<evidence type="ECO:0000256" key="4">
    <source>
        <dbReference type="ARBA" id="ARBA00022679"/>
    </source>
</evidence>
<evidence type="ECO:0000256" key="5">
    <source>
        <dbReference type="ARBA" id="ARBA00022691"/>
    </source>
</evidence>
<comment type="function">
    <text evidence="2 7">Catalyzes the formation of N(7)-methylguanine at position 46 (m7G46) in tRNA.</text>
</comment>
<dbReference type="InterPro" id="IPR029063">
    <property type="entry name" value="SAM-dependent_MTases_sf"/>
</dbReference>
<keyword evidence="6 7" id="KW-0819">tRNA processing</keyword>
<accession>A0A3Q9FPV0</accession>
<keyword evidence="9" id="KW-1185">Reference proteome</keyword>
<dbReference type="Proteomes" id="UP000267268">
    <property type="component" value="Chromosome 1"/>
</dbReference>
<dbReference type="HAMAP" id="MF_01057">
    <property type="entry name" value="tRNA_methyltr_TrmB"/>
    <property type="match status" value="1"/>
</dbReference>
<feature type="binding site" evidence="7">
    <location>
        <position position="125"/>
    </location>
    <ligand>
        <name>substrate</name>
    </ligand>
</feature>
<dbReference type="InterPro" id="IPR055361">
    <property type="entry name" value="tRNA_methyltr_TrmB_bact"/>
</dbReference>
<feature type="binding site" evidence="7">
    <location>
        <position position="72"/>
    </location>
    <ligand>
        <name>S-adenosyl-L-methionine</name>
        <dbReference type="ChEBI" id="CHEBI:59789"/>
    </ligand>
</feature>
<sequence length="219" mass="26030">MGRRKLIKFDENNNRAYVIEEGKPLYETIKGNWRKEVFKNENPVVLELACGRGEYTTGLAQVYPDKNFIGIDIKGDRIWKGGNVVDEKELTNAAFLRTHIQNLEKYFEKGEVDEIWIIHPDPRPKDRDAKRRMTHPRFLNIYKNLLKENGLVRFKTDSKELFEYSVETLVDQKVQLEAITFDLYESKLLKEHHGIVTRYEKHFTELGHKVHYLKFRFNQ</sequence>
<evidence type="ECO:0000313" key="9">
    <source>
        <dbReference type="Proteomes" id="UP000267268"/>
    </source>
</evidence>
<comment type="similarity">
    <text evidence="7">Belongs to the class I-like SAM-binding methyltransferase superfamily. TrmB family.</text>
</comment>
<dbReference type="NCBIfam" id="TIGR00091">
    <property type="entry name" value="tRNA (guanosine(46)-N7)-methyltransferase TrmB"/>
    <property type="match status" value="1"/>
</dbReference>
<comment type="pathway">
    <text evidence="7">tRNA modification; N(7)-methylguanine-tRNA biosynthesis.</text>
</comment>
<protein>
    <recommendedName>
        <fullName evidence="7">tRNA (guanine-N(7)-)-methyltransferase</fullName>
        <ecNumber evidence="7">2.1.1.33</ecNumber>
    </recommendedName>
    <alternativeName>
        <fullName evidence="7">tRNA (guanine(46)-N(7))-methyltransferase</fullName>
    </alternativeName>
    <alternativeName>
        <fullName evidence="7">tRNA(m7G46)-methyltransferase</fullName>
    </alternativeName>
</protein>
<keyword evidence="3 7" id="KW-0489">Methyltransferase</keyword>
<dbReference type="OrthoDB" id="9802090at2"/>
<feature type="binding site" evidence="7">
    <location>
        <position position="121"/>
    </location>
    <ligand>
        <name>S-adenosyl-L-methionine</name>
        <dbReference type="ChEBI" id="CHEBI:59789"/>
    </ligand>
</feature>
<dbReference type="EC" id="2.1.1.33" evidence="7"/>
<reference evidence="8 9" key="1">
    <citation type="submission" date="2018-12" db="EMBL/GenBank/DDBJ databases">
        <title>Flammeovirga pectinis sp. nov., isolated from the gut of the Korean scallop, Patinopecten yessoensis.</title>
        <authorList>
            <person name="Bae J.-W."/>
            <person name="Jeong Y.-S."/>
            <person name="Kang W."/>
        </authorList>
    </citation>
    <scope>NUCLEOTIDE SEQUENCE [LARGE SCALE GENOMIC DNA]</scope>
    <source>
        <strain evidence="8 9">L12M1</strain>
    </source>
</reference>
<evidence type="ECO:0000256" key="1">
    <source>
        <dbReference type="ARBA" id="ARBA00000142"/>
    </source>
</evidence>
<dbReference type="GO" id="GO:0008176">
    <property type="term" value="F:tRNA (guanine(46)-N7)-methyltransferase activity"/>
    <property type="evidence" value="ECO:0007669"/>
    <property type="project" value="UniProtKB-UniRule"/>
</dbReference>
<dbReference type="InterPro" id="IPR003358">
    <property type="entry name" value="tRNA_(Gua-N-7)_MeTrfase_Trmb"/>
</dbReference>
<proteinExistence type="inferred from homology"/>
<gene>
    <name evidence="7 8" type="primary">trmB</name>
    <name evidence="8" type="ORF">EI427_19850</name>
</gene>
<dbReference type="KEGG" id="fll:EI427_19850"/>
<comment type="catalytic activity">
    <reaction evidence="1 7">
        <text>guanosine(46) in tRNA + S-adenosyl-L-methionine = N(7)-methylguanosine(46) in tRNA + S-adenosyl-L-homocysteine</text>
        <dbReference type="Rhea" id="RHEA:42708"/>
        <dbReference type="Rhea" id="RHEA-COMP:10188"/>
        <dbReference type="Rhea" id="RHEA-COMP:10189"/>
        <dbReference type="ChEBI" id="CHEBI:57856"/>
        <dbReference type="ChEBI" id="CHEBI:59789"/>
        <dbReference type="ChEBI" id="CHEBI:74269"/>
        <dbReference type="ChEBI" id="CHEBI:74480"/>
        <dbReference type="EC" id="2.1.1.33"/>
    </reaction>
</comment>
<evidence type="ECO:0000256" key="2">
    <source>
        <dbReference type="ARBA" id="ARBA00003015"/>
    </source>
</evidence>
<dbReference type="PANTHER" id="PTHR23417">
    <property type="entry name" value="3-DEOXY-D-MANNO-OCTULOSONIC-ACID TRANSFERASE/TRNA GUANINE-N 7 - -METHYLTRANSFERASE"/>
    <property type="match status" value="1"/>
</dbReference>
<evidence type="ECO:0000256" key="6">
    <source>
        <dbReference type="ARBA" id="ARBA00022694"/>
    </source>
</evidence>
<dbReference type="NCBIfam" id="NF001080">
    <property type="entry name" value="PRK00121.2-2"/>
    <property type="match status" value="1"/>
</dbReference>
<dbReference type="GO" id="GO:0043527">
    <property type="term" value="C:tRNA methyltransferase complex"/>
    <property type="evidence" value="ECO:0007669"/>
    <property type="project" value="TreeGrafter"/>
</dbReference>
<feature type="binding site" evidence="7">
    <location>
        <position position="47"/>
    </location>
    <ligand>
        <name>S-adenosyl-L-methionine</name>
        <dbReference type="ChEBI" id="CHEBI:59789"/>
    </ligand>
</feature>
<dbReference type="EMBL" id="CP034562">
    <property type="protein sequence ID" value="AZQ64382.1"/>
    <property type="molecule type" value="Genomic_DNA"/>
</dbReference>
<dbReference type="UniPathway" id="UPA00989"/>
<evidence type="ECO:0000256" key="7">
    <source>
        <dbReference type="HAMAP-Rule" id="MF_01057"/>
    </source>
</evidence>
<evidence type="ECO:0000256" key="3">
    <source>
        <dbReference type="ARBA" id="ARBA00022603"/>
    </source>
</evidence>
<dbReference type="AlphaFoldDB" id="A0A3Q9FPV0"/>
<dbReference type="Pfam" id="PF02390">
    <property type="entry name" value="Methyltransf_4"/>
    <property type="match status" value="1"/>
</dbReference>
<dbReference type="CDD" id="cd02440">
    <property type="entry name" value="AdoMet_MTases"/>
    <property type="match status" value="1"/>
</dbReference>
<dbReference type="PANTHER" id="PTHR23417:SF14">
    <property type="entry name" value="PENTACOTRIPEPTIDE-REPEAT REGION OF PRORP DOMAIN-CONTAINING PROTEIN"/>
    <property type="match status" value="1"/>
</dbReference>
<keyword evidence="5 7" id="KW-0949">S-adenosyl-L-methionine</keyword>
<feature type="binding site" evidence="7">
    <location>
        <begin position="197"/>
        <end position="200"/>
    </location>
    <ligand>
        <name>substrate</name>
    </ligand>
</feature>